<feature type="compositionally biased region" description="Low complexity" evidence="1">
    <location>
        <begin position="262"/>
        <end position="275"/>
    </location>
</feature>
<evidence type="ECO:0000256" key="1">
    <source>
        <dbReference type="SAM" id="MobiDB-lite"/>
    </source>
</evidence>
<gene>
    <name evidence="3" type="ORF">AYI70_g6532</name>
</gene>
<comment type="caution">
    <text evidence="3">The sequence shown here is derived from an EMBL/GenBank/DDBJ whole genome shotgun (WGS) entry which is preliminary data.</text>
</comment>
<feature type="compositionally biased region" description="Polar residues" evidence="1">
    <location>
        <begin position="1609"/>
        <end position="1620"/>
    </location>
</feature>
<feature type="compositionally biased region" description="Polar residues" evidence="1">
    <location>
        <begin position="303"/>
        <end position="328"/>
    </location>
</feature>
<feature type="transmembrane region" description="Helical" evidence="2">
    <location>
        <begin position="3729"/>
        <end position="3752"/>
    </location>
</feature>
<feature type="compositionally biased region" description="Polar residues" evidence="1">
    <location>
        <begin position="1501"/>
        <end position="1510"/>
    </location>
</feature>
<feature type="compositionally biased region" description="Low complexity" evidence="1">
    <location>
        <begin position="1"/>
        <end position="20"/>
    </location>
</feature>
<keyword evidence="2" id="KW-0812">Transmembrane</keyword>
<feature type="region of interest" description="Disordered" evidence="1">
    <location>
        <begin position="53"/>
        <end position="76"/>
    </location>
</feature>
<dbReference type="STRING" id="133412.A0A1R1XPG6"/>
<keyword evidence="2" id="KW-0472">Membrane</keyword>
<feature type="compositionally biased region" description="Polar residues" evidence="1">
    <location>
        <begin position="1849"/>
        <end position="1865"/>
    </location>
</feature>
<accession>A0A1R1XPG6</accession>
<feature type="compositionally biased region" description="Polar residues" evidence="1">
    <location>
        <begin position="516"/>
        <end position="542"/>
    </location>
</feature>
<feature type="transmembrane region" description="Helical" evidence="2">
    <location>
        <begin position="3699"/>
        <end position="3717"/>
    </location>
</feature>
<feature type="compositionally biased region" description="Polar residues" evidence="1">
    <location>
        <begin position="216"/>
        <end position="261"/>
    </location>
</feature>
<feature type="region of interest" description="Disordered" evidence="1">
    <location>
        <begin position="2790"/>
        <end position="2825"/>
    </location>
</feature>
<feature type="compositionally biased region" description="Low complexity" evidence="1">
    <location>
        <begin position="672"/>
        <end position="681"/>
    </location>
</feature>
<feature type="region of interest" description="Disordered" evidence="1">
    <location>
        <begin position="303"/>
        <end position="448"/>
    </location>
</feature>
<feature type="compositionally biased region" description="Low complexity" evidence="1">
    <location>
        <begin position="872"/>
        <end position="889"/>
    </location>
</feature>
<evidence type="ECO:0000313" key="4">
    <source>
        <dbReference type="Proteomes" id="UP000187283"/>
    </source>
</evidence>
<feature type="compositionally biased region" description="Polar residues" evidence="1">
    <location>
        <begin position="613"/>
        <end position="650"/>
    </location>
</feature>
<feature type="region of interest" description="Disordered" evidence="1">
    <location>
        <begin position="1"/>
        <end position="38"/>
    </location>
</feature>
<feature type="region of interest" description="Disordered" evidence="1">
    <location>
        <begin position="1207"/>
        <end position="1229"/>
    </location>
</feature>
<organism evidence="3 4">
    <name type="scientific">Smittium culicis</name>
    <dbReference type="NCBI Taxonomy" id="133412"/>
    <lineage>
        <taxon>Eukaryota</taxon>
        <taxon>Fungi</taxon>
        <taxon>Fungi incertae sedis</taxon>
        <taxon>Zoopagomycota</taxon>
        <taxon>Kickxellomycotina</taxon>
        <taxon>Harpellomycetes</taxon>
        <taxon>Harpellales</taxon>
        <taxon>Legeriomycetaceae</taxon>
        <taxon>Smittium</taxon>
    </lineage>
</organism>
<feature type="compositionally biased region" description="Polar residues" evidence="1">
    <location>
        <begin position="1161"/>
        <end position="1187"/>
    </location>
</feature>
<feature type="compositionally biased region" description="Polar residues" evidence="1">
    <location>
        <begin position="2232"/>
        <end position="2250"/>
    </location>
</feature>
<keyword evidence="4" id="KW-1185">Reference proteome</keyword>
<feature type="region of interest" description="Disordered" evidence="1">
    <location>
        <begin position="608"/>
        <end position="650"/>
    </location>
</feature>
<feature type="compositionally biased region" description="Low complexity" evidence="1">
    <location>
        <begin position="1123"/>
        <end position="1137"/>
    </location>
</feature>
<feature type="compositionally biased region" description="Polar residues" evidence="1">
    <location>
        <begin position="1962"/>
        <end position="1993"/>
    </location>
</feature>
<feature type="region of interest" description="Disordered" evidence="1">
    <location>
        <begin position="2092"/>
        <end position="2123"/>
    </location>
</feature>
<proteinExistence type="predicted"/>
<feature type="transmembrane region" description="Helical" evidence="2">
    <location>
        <begin position="3772"/>
        <end position="3795"/>
    </location>
</feature>
<evidence type="ECO:0000256" key="2">
    <source>
        <dbReference type="SAM" id="Phobius"/>
    </source>
</evidence>
<feature type="region of interest" description="Disordered" evidence="1">
    <location>
        <begin position="2060"/>
        <end position="2079"/>
    </location>
</feature>
<feature type="region of interest" description="Disordered" evidence="1">
    <location>
        <begin position="477"/>
        <end position="572"/>
    </location>
</feature>
<feature type="region of interest" description="Disordered" evidence="1">
    <location>
        <begin position="1609"/>
        <end position="1631"/>
    </location>
</feature>
<feature type="region of interest" description="Disordered" evidence="1">
    <location>
        <begin position="1949"/>
        <end position="1993"/>
    </location>
</feature>
<protein>
    <submittedName>
        <fullName evidence="3">Uncharacterized protein</fullName>
    </submittedName>
</protein>
<feature type="compositionally biased region" description="Polar residues" evidence="1">
    <location>
        <begin position="422"/>
        <end position="432"/>
    </location>
</feature>
<feature type="compositionally biased region" description="Basic and acidic residues" evidence="1">
    <location>
        <begin position="408"/>
        <end position="419"/>
    </location>
</feature>
<reference evidence="3 4" key="1">
    <citation type="submission" date="2017-01" db="EMBL/GenBank/DDBJ databases">
        <authorList>
            <person name="Mah S.A."/>
            <person name="Swanson W.J."/>
            <person name="Moy G.W."/>
            <person name="Vacquier V.D."/>
        </authorList>
    </citation>
    <scope>NUCLEOTIDE SEQUENCE [LARGE SCALE GENOMIC DNA]</scope>
    <source>
        <strain evidence="3 4">GSMNP</strain>
    </source>
</reference>
<evidence type="ECO:0000313" key="3">
    <source>
        <dbReference type="EMBL" id="OMJ16527.1"/>
    </source>
</evidence>
<dbReference type="EMBL" id="LSSN01002308">
    <property type="protein sequence ID" value="OMJ16527.1"/>
    <property type="molecule type" value="Genomic_DNA"/>
</dbReference>
<feature type="compositionally biased region" description="Polar residues" evidence="1">
    <location>
        <begin position="895"/>
        <end position="925"/>
    </location>
</feature>
<feature type="region of interest" description="Disordered" evidence="1">
    <location>
        <begin position="2283"/>
        <end position="2313"/>
    </location>
</feature>
<feature type="compositionally biased region" description="Polar residues" evidence="1">
    <location>
        <begin position="1405"/>
        <end position="1446"/>
    </location>
</feature>
<dbReference type="OrthoDB" id="5593072at2759"/>
<feature type="compositionally biased region" description="Polar residues" evidence="1">
    <location>
        <begin position="556"/>
        <end position="572"/>
    </location>
</feature>
<feature type="compositionally biased region" description="Basic and acidic residues" evidence="1">
    <location>
        <begin position="1882"/>
        <end position="1894"/>
    </location>
</feature>
<feature type="region of interest" description="Disordered" evidence="1">
    <location>
        <begin position="1662"/>
        <end position="1682"/>
    </location>
</feature>
<feature type="region of interest" description="Disordered" evidence="1">
    <location>
        <begin position="4485"/>
        <end position="4515"/>
    </location>
</feature>
<feature type="transmembrane region" description="Helical" evidence="2">
    <location>
        <begin position="3224"/>
        <end position="3245"/>
    </location>
</feature>
<feature type="compositionally biased region" description="Low complexity" evidence="1">
    <location>
        <begin position="193"/>
        <end position="215"/>
    </location>
</feature>
<feature type="compositionally biased region" description="Low complexity" evidence="1">
    <location>
        <begin position="2796"/>
        <end position="2819"/>
    </location>
</feature>
<keyword evidence="2" id="KW-1133">Transmembrane helix</keyword>
<feature type="compositionally biased region" description="Basic and acidic residues" evidence="1">
    <location>
        <begin position="1018"/>
        <end position="1035"/>
    </location>
</feature>
<feature type="region of interest" description="Disordered" evidence="1">
    <location>
        <begin position="857"/>
        <end position="937"/>
    </location>
</feature>
<feature type="compositionally biased region" description="Polar residues" evidence="1">
    <location>
        <begin position="2177"/>
        <end position="2203"/>
    </location>
</feature>
<feature type="compositionally biased region" description="Low complexity" evidence="1">
    <location>
        <begin position="1464"/>
        <end position="1491"/>
    </location>
</feature>
<feature type="transmembrane region" description="Helical" evidence="2">
    <location>
        <begin position="3198"/>
        <end position="3218"/>
    </location>
</feature>
<feature type="compositionally biased region" description="Low complexity" evidence="1">
    <location>
        <begin position="480"/>
        <end position="508"/>
    </location>
</feature>
<sequence>MPGSRSESSGSSNASNNKENTNQGIPKPSTTTNIPLNQKKYNAPLYPAYPIDPINQITSYPPQNQQQLRQQSQQQTQQRIQFQNDQQQRIIQQQQQQLLQHQFLNNNFQNNHNILMNKQENSEQSEYMNYLLGNHVSKIPGPDANSDKASMTYNSSNKSFNSNLNTQHTASTDQLAELGIFKVNNNYFNSSSSFSIPSPNSNNPNIPQISFPNPNDSNFNQLLNISSTSNIPHDNTSKQHTLFNNTKSADTHQKINSSALPTATSTKSHSSSSASDNRNNLKYQNQINNLNDIISKNSNLVHSDSKKSTLNHPFSHSKSKSNPSNVINSKYFKPLPSAPVRKRLSDASSSHTQSNFNNNNMSHLLPLRNNDIPDNKDNLIGKTPIHSIPNRPLPKLPLPLQNNSIVPENKDDPHSKLENPEINPQSNTQSYLSPRIPTPPSNDVPNIPVIDHALNQQSNLFSNQKINPLIISGTYPLHPPNNSSSESSSDSFKSSLSRLPSSSNISQNSKKHPSHPLNSDSHPSQKASQISIDISPKSYNSSLKKHQNDSNHPKISKSQSHLSESKNSQSVSFASNKIELQRDLTLDPNQIDNPKTPIQIAHAPESYPKEITPKSNHSHPLSSNSKNYIPASQNVSPFSNANSESKNSDAVSRLSSQKIFLKQIEIQKSNINSTTSSIASSKSRKKGSKKSSRMSYPSSKVSKIESFNDKNFNIQQDLSMLKIKNSNKSSKHSSLKSNIESPAPSLEFKSADLKVSQSESKPITSSNSLKDKSSSIISDSQSAIVSSNIVISPSKAKIPPISINVKSTSENWEKNVADQLQKKIESEILKRGQRKSQKFIKTQVVSKTRDIIESNLSKSELSSSKPQIQKLTPSASFTSSTSSSKLQSTKPIEQITPTNNKTQNRSISNNSDKASNKSEIVPSSENIHETPAIQDHSNKNDIKIDKNSFQNLNTTEVHDQSYLDSINNFANSSQSQDNKILSTNLGQDQSLFMNVINPTNHSIHTSKSKIPNEIISKNTKDAPRNDTSVDPRDTHQILSPQKPISILKSIAETETTDSISRVLADTSPFINSPVNPNTPLIRNQNYLINSPAPKYPDNIEMWVESSLAEKNKVSKALSSHAGSKISSNSQASSSKSNADTKDPQNYSIAMHAENYKDGLRPSSNGKLSSVLSKNGNSKDVYTTHNHTSIPITGVPKIQSQKILKDSNDYSEHPSRNNLKTSDINSGVHQNNFNLIPKPTDNNVDMSDKKQADVLNSPYMDLGITPISELKKWSKGSLFQRPPLGFNAPVMANTTNMLKYITNSSSANGFDPSQSPVSDWESSSKTRQIWRYRLIRRAQKELLAMSTENEKLYNDKSVRENILNLGNSPIISYSYEGALDRPQDISTSQNVSLNFQKNNQFYNDNFANLNYDGPSNSSQDPTSIDSNDSNSYQAPSNNDSSFNQSSIYDFGSRSNSEDSKKKKPLSLSTSTSNSSNTSNSKIPENSSSSLSSPVYNDKKNSKASINQRSTVSSNSLYSYNLNDLNFNPGSAKPKNINRANSRYSIDSGFDIDDVFNNLKQNNSKDSKILAYPYFNQPKRKSFFNKFDSNYTSNKPSRNFNPDKIIYHSNLPNPKNSSNFSNLPKRRNSSNYSNSKISENFSIDSTGNWWNQPLPKTIKSIRLAKSRKAKPRGNRNSENKNKRVYSFPSNHFFPELVKNPNSPQFMSPYFPKTRPAFKSNKRPSIKSVLNKFKRLRRLMNIPNLDSKFQGFGLSKLSNSPKAFLESRKKPSLMFEPLPYYEDFSKVPKTNKFVPKTKINPTFDQGKNIVTLDQFQPPSNINNNIENAYALPNNDNILKLEPVVSYKRPPNKTDSLPPSPLPKNNYNPPTEKDFQINSKNFESPIKTKPETSLDHSQIHSYSNQDTDKSKQRYLYDDQNKNDQTILQKYPHSPNQIQNTESKQEPKYAALPAIPNSKPIQPPDLTPSTNTDQKPLPSVNLNISKYTNQPKTPSSLRYSTALKTASTSNDDDSLEKNTSPLIKPIDNLKNLPRYHPIATKSSQLDKSIVNKDHIELLSSIQTGSSIKSPKNKRESYPSYNTKPADFSRLPNIPNTHLSQNHFSPPINSGNNINGSNQNPPPNNFNNIPVNLSNLPIGEKNSEFIDSVSYPSPNNLYNSNAQHQFANSNRFSVPPVPNSFNSRPFKASPNNVVLSNPNRSNISSNKINGSRERSKSNPAEIVNQSNLLNSRNDKISVQHTQPLQGSTLDPIQSKDNQQRRKKVVPISPRTAISATYDNTSFFDSDFFNSTKKNGKDPKLNKNSTKPYHRVRKDSRNYGRVEGELNSVRLSRESNQDNDILVQSIGADMNSYSKARHQDESIWGKALIGLLNENSMPQSDIKDNIPMQNLFLSKKSGEAGDFNNNYDSQNNNLLYNMNSVSNSRQTILGGGTQNSQKPVNKLLALNQTANNISQDPSKQKLPKFSPATHQIQAGTKNNFTSSSLNSSMTEEEMGKLQKRFSDIAKVNIDTLIIPPHQKLGSPYRNNNPETANSNIPTQIHDFNNNANNPNNSHKLSASNFSLHSSNKLKDSNNLNVKNEFIPTSNQNAGNINSHQNIYAFPATLPSHSLGSINQNQSHNSNTHPTQNVYNRIQMPSFSKYISPDNNEPNSENKPHQNIFAMIDPNFRMDYPDPNNYIQQENLNPFKISSINPHNLNKLNSVFPEHTSSYNPNNFNKPNYAPSVISEIPNITKVDSANTESVPQASSKPSGGNGFFGKIFNVDNGQHLLNAASTKYTSLGPLAAALGMLGAGSLLNSKKNENNEGAGSSNNQQNNAPSDNNNSSSPPKKDSKESGSGFWLNLGKLLIGGALIFAIYIINKIKSKENPIKGIFRISPLPIGSWYYSSNSLSKKILFIDFNNLFYSGPKKEKIRSFSMLSGVNKTDAGLLASTKTAKILDIDPEYILPNSNRMEFKKLDRILDNLGHASFSKLKKFKRAPEIVLDPEVYKTPGIEMSKSYSIDIINQTKAGISNKPDKKQTKNVRQRNLASFDLASDNAGSDIQNSENSVTVDDQSTFSKKFTMFPPFSHISNLAVEIILHSPQVSLGGAGTSWNFAKSLTLASPFSVLPMLKNKTKNIKELVVKTLAFYHNNEKSKGIPKKNKIHSGPGIDRVFIHSLNLIDFFQILALIVGPIGIHYFKSSIDDSSLFKFPSNLDSPKPFGNSNIWFQLFLYPIHIFGFMIPDLISYNLEYGPYFLISFSFVTILMIFYWIILKSDSRDFQKSFRNSFVYFFSNTSENSSHKIYNSTVKSELDNLADSKLKANIFSSDGSGWSKNVENLFNSPEFEKELFKEVKQQINDILQSNVASELPTQFNKKSIRSAKTYDSGSAKKIFLGEFDEKFESNKFEGPNENLNVITFQSNMPFMNVFSSPFSNRFYAAKSLNFIKRFLTSFYSFLSGESLPDKISRRKFAFFVMYVLYLPTLKLCFELITWQIKFWNVNIYKALFTTDTITYKVCYKTNFFISNDSINSGATNGFNYTFILFFISLLCIFSLGIYFPRSVKNIIIKSIPKVNSVFINSPFASLSSTPIGLLLLDELNKENADYQKHHDTLKSKLQKLGHFNPISQYKKIKAEHLDDELYNKIKQVAAVQLHEKLLYNDESEFSFLYENVYPDYLGEFVNTMSYKFALVLICAIFSSLNCWSKPSLHITDYLSGVILRVKVESIDIFRQLLIILVTYLFFHSFCKKRPYFDASANFSGLISNFTLLVLSFLSFIAWILVKNGSSYFDSRDPVNSDQSSFFSLLFIIICVIFFSSILFMLLIFANSCYQKFYYVPSPTIDSNSIDSELSSSDNNELNKNNFRSNINNSADSNNPIVFDRNSYMAKLLTYGPFIGDSSSFSISKKFLKDSFQVIEFSPGILTSNSVDDLNLHRLAVERIWQDTWSAILLASRDNRLPPLIAPHHVSINSIEGNSAGYERLDVYPYQFTVSGYKHNNHHFNSDQDVLKELNLVLANSLNTQVVYGENSANTKLPNEMLESSHTNTGNSNVNIRTPYNVGYKGYIPERHLENLLILNCTGYMDYFNSTVERLLLDNIDKLITPITTKNINPYNKNNVPDQSENISFPQPTQNYYQAEGYQNYNQQEANQSYNSYQANNDNDNQLYGDYLKFGLDRIIHTPSECRDIQNAIISSFCGPDMYFKPPQTLLKNYFPDLSNFKDYKEVYNSINQDFLSPSNDLEIQNLLGIPIDQSIATMDISSNYRPKSNHTNQSFNKSGIRIVDYNDFGETKFKIQSWFGKAYVTPFPFILYFIYDEAPGYVIRIGSFSGWYIYLQQNRNPEVIDRKRLRLSLRSLENEIITFSFDENDLKNSQSILGENTNSVPEGSQEISLLDNSIDGIDSSFKKIIIFKAKLIIIRHHYENTKNIRVNPIFNLVNTSAGFMVKIDVIDSTKMVINHRGEIVSMESMNSYKDQILSGLNLGYKEDAESGFDYKDNITFNLFKNQIIRNSNFESEKGELNNNTSLQGLNSNIPNTTPHAHNENSSAYNIPTNKTGSIAEAASVVSEMVPNNGANNYMRYNPKIKREDIDLLSTNLWDIGNNRYQILSKIQSKILGINSDFTMSLSTYFLLKENEEIILKNFKKIQDGFSLWRSQFEYEFSDKQYGLSYFFTNFIFSPHPQLAPATKGITIKSPVLSSSLSNLAKSKLKKRKNLSRYVDHKIQKGNEDILEIDQDDVLSSESIPWYIAASMFACFKESSHIGPFTDISTDASLKDNNFENGDSLFNDLRYNYQSVCNPDYSHLAKPTPENSLPLLDSLPTYHELVYILKLFEKSQSLKNLINDHYDDLRALYERLDAIRPYFHPRDPSVTPFDPEALTDLLGLKNIVISDTLKPLTDYTGNINNPSLINNYSIKYKINIPQINEIFDHKQINYQTNKRHPKASKIKAIGFRKPETNKNKNTVSPPLVNPHPLRFAWYLFWDDLFRRYAPVSPFLVKYESDFNPLYPGSIGYNPMSRKKLEVYLNNRGLFVVNQKAENGNNKNSLFNGTDTTHEPDHFEYITPSTTLLNSGILNALYLWLNRLIEK</sequence>
<feature type="compositionally biased region" description="Polar residues" evidence="1">
    <location>
        <begin position="4487"/>
        <end position="4515"/>
    </location>
</feature>
<name>A0A1R1XPG6_9FUNG</name>
<feature type="transmembrane region" description="Helical" evidence="2">
    <location>
        <begin position="3443"/>
        <end position="3467"/>
    </location>
</feature>
<feature type="region of interest" description="Disordered" evidence="1">
    <location>
        <begin position="2177"/>
        <end position="2260"/>
    </location>
</feature>
<dbReference type="Proteomes" id="UP000187283">
    <property type="component" value="Unassembled WGS sequence"/>
</dbReference>
<feature type="compositionally biased region" description="Low complexity" evidence="1">
    <location>
        <begin position="63"/>
        <end position="76"/>
    </location>
</feature>
<feature type="region of interest" description="Disordered" evidence="1">
    <location>
        <begin position="1016"/>
        <end position="1036"/>
    </location>
</feature>
<feature type="compositionally biased region" description="Polar residues" evidence="1">
    <location>
        <begin position="346"/>
        <end position="362"/>
    </location>
</feature>
<feature type="region of interest" description="Disordered" evidence="1">
    <location>
        <begin position="672"/>
        <end position="702"/>
    </location>
</feature>
<feature type="region of interest" description="Disordered" evidence="1">
    <location>
        <begin position="1119"/>
        <end position="1187"/>
    </location>
</feature>
<feature type="region of interest" description="Disordered" evidence="1">
    <location>
        <begin position="193"/>
        <end position="280"/>
    </location>
</feature>
<feature type="region of interest" description="Disordered" evidence="1">
    <location>
        <begin position="1843"/>
        <end position="1906"/>
    </location>
</feature>
<feature type="compositionally biased region" description="Low complexity" evidence="1">
    <location>
        <begin position="2099"/>
        <end position="2123"/>
    </location>
</feature>
<feature type="region of interest" description="Disordered" evidence="1">
    <location>
        <begin position="1405"/>
        <end position="1510"/>
    </location>
</feature>
<feature type="transmembrane region" description="Helical" evidence="2">
    <location>
        <begin position="3509"/>
        <end position="3530"/>
    </location>
</feature>
<feature type="compositionally biased region" description="Polar residues" evidence="1">
    <location>
        <begin position="21"/>
        <end position="38"/>
    </location>
</feature>
<feature type="compositionally biased region" description="Basic residues" evidence="1">
    <location>
        <begin position="1662"/>
        <end position="1671"/>
    </location>
</feature>
<feature type="compositionally biased region" description="Basic residues" evidence="1">
    <location>
        <begin position="682"/>
        <end position="692"/>
    </location>
</feature>
<feature type="compositionally biased region" description="Polar residues" evidence="1">
    <location>
        <begin position="1215"/>
        <end position="1229"/>
    </location>
</feature>